<dbReference type="SUPFAM" id="SSF53474">
    <property type="entry name" value="alpha/beta-Hydrolases"/>
    <property type="match status" value="1"/>
</dbReference>
<dbReference type="PANTHER" id="PTHR43248">
    <property type="entry name" value="2-SUCCINYL-6-HYDROXY-2,4-CYCLOHEXADIENE-1-CARBOXYLATE SYNTHASE"/>
    <property type="match status" value="1"/>
</dbReference>
<feature type="domain" description="Peptidase S33 tripeptidyl aminopeptidase-like C-terminal" evidence="5">
    <location>
        <begin position="399"/>
        <end position="485"/>
    </location>
</feature>
<dbReference type="AlphaFoldDB" id="A0A319DQC0"/>
<dbReference type="Pfam" id="PF00561">
    <property type="entry name" value="Abhydrolase_1"/>
    <property type="match status" value="1"/>
</dbReference>
<evidence type="ECO:0000259" key="5">
    <source>
        <dbReference type="Pfam" id="PF08386"/>
    </source>
</evidence>
<comment type="similarity">
    <text evidence="1">Belongs to the peptidase S33 family.</text>
</comment>
<dbReference type="OrthoDB" id="425534at2759"/>
<keyword evidence="3" id="KW-0732">Signal</keyword>
<gene>
    <name evidence="6" type="ORF">BO71DRAFT_479216</name>
</gene>
<dbReference type="InterPro" id="IPR029058">
    <property type="entry name" value="AB_hydrolase_fold"/>
</dbReference>
<evidence type="ECO:0000259" key="4">
    <source>
        <dbReference type="Pfam" id="PF00561"/>
    </source>
</evidence>
<dbReference type="VEuPathDB" id="FungiDB:BO71DRAFT_479216"/>
<evidence type="ECO:0000256" key="2">
    <source>
        <dbReference type="ARBA" id="ARBA00022801"/>
    </source>
</evidence>
<feature type="signal peptide" evidence="3">
    <location>
        <begin position="1"/>
        <end position="20"/>
    </location>
</feature>
<evidence type="ECO:0000256" key="3">
    <source>
        <dbReference type="SAM" id="SignalP"/>
    </source>
</evidence>
<protein>
    <submittedName>
        <fullName evidence="6">Alpha/beta-hydrolase</fullName>
    </submittedName>
</protein>
<dbReference type="InterPro" id="IPR000073">
    <property type="entry name" value="AB_hydrolase_1"/>
</dbReference>
<evidence type="ECO:0000256" key="1">
    <source>
        <dbReference type="ARBA" id="ARBA00010088"/>
    </source>
</evidence>
<feature type="chain" id="PRO_5016308438" evidence="3">
    <location>
        <begin position="21"/>
        <end position="489"/>
    </location>
</feature>
<keyword evidence="7" id="KW-1185">Reference proteome</keyword>
<dbReference type="InterPro" id="IPR013595">
    <property type="entry name" value="Pept_S33_TAP-like_C"/>
</dbReference>
<dbReference type="Proteomes" id="UP000247810">
    <property type="component" value="Unassembled WGS sequence"/>
</dbReference>
<reference evidence="6 7" key="1">
    <citation type="submission" date="2018-02" db="EMBL/GenBank/DDBJ databases">
        <title>The genomes of Aspergillus section Nigri reveals drivers in fungal speciation.</title>
        <authorList>
            <consortium name="DOE Joint Genome Institute"/>
            <person name="Vesth T.C."/>
            <person name="Nybo J."/>
            <person name="Theobald S."/>
            <person name="Brandl J."/>
            <person name="Frisvad J.C."/>
            <person name="Nielsen K.F."/>
            <person name="Lyhne E.K."/>
            <person name="Kogle M.E."/>
            <person name="Kuo A."/>
            <person name="Riley R."/>
            <person name="Clum A."/>
            <person name="Nolan M."/>
            <person name="Lipzen A."/>
            <person name="Salamov A."/>
            <person name="Henrissat B."/>
            <person name="Wiebenga A."/>
            <person name="De vries R.P."/>
            <person name="Grigoriev I.V."/>
            <person name="Mortensen U.H."/>
            <person name="Andersen M.R."/>
            <person name="Baker S.E."/>
        </authorList>
    </citation>
    <scope>NUCLEOTIDE SEQUENCE [LARGE SCALE GENOMIC DNA]</scope>
    <source>
        <strain evidence="6 7">CBS 707.79</strain>
    </source>
</reference>
<dbReference type="EMBL" id="KZ825799">
    <property type="protein sequence ID" value="PYH99771.1"/>
    <property type="molecule type" value="Genomic_DNA"/>
</dbReference>
<accession>A0A319DQC0</accession>
<dbReference type="PANTHER" id="PTHR43248:SF30">
    <property type="entry name" value="AB HYDROLASE-1 DOMAIN-CONTAINING PROTEIN"/>
    <property type="match status" value="1"/>
</dbReference>
<dbReference type="Pfam" id="PF08386">
    <property type="entry name" value="Abhydrolase_4"/>
    <property type="match status" value="1"/>
</dbReference>
<name>A0A319DQC0_9EURO</name>
<organism evidence="6 7">
    <name type="scientific">Aspergillus ellipticus CBS 707.79</name>
    <dbReference type="NCBI Taxonomy" id="1448320"/>
    <lineage>
        <taxon>Eukaryota</taxon>
        <taxon>Fungi</taxon>
        <taxon>Dikarya</taxon>
        <taxon>Ascomycota</taxon>
        <taxon>Pezizomycotina</taxon>
        <taxon>Eurotiomycetes</taxon>
        <taxon>Eurotiomycetidae</taxon>
        <taxon>Eurotiales</taxon>
        <taxon>Aspergillaceae</taxon>
        <taxon>Aspergillus</taxon>
        <taxon>Aspergillus subgen. Circumdati</taxon>
    </lineage>
</organism>
<dbReference type="GO" id="GO:0016787">
    <property type="term" value="F:hydrolase activity"/>
    <property type="evidence" value="ECO:0007669"/>
    <property type="project" value="UniProtKB-KW"/>
</dbReference>
<feature type="domain" description="AB hydrolase-1" evidence="4">
    <location>
        <begin position="82"/>
        <end position="278"/>
    </location>
</feature>
<proteinExistence type="inferred from homology"/>
<evidence type="ECO:0000313" key="7">
    <source>
        <dbReference type="Proteomes" id="UP000247810"/>
    </source>
</evidence>
<dbReference type="InterPro" id="IPR051601">
    <property type="entry name" value="Serine_prot/Carboxylest_S33"/>
</dbReference>
<sequence length="489" mass="53618">MISLQLASLAIPALLTVADARSVPASSTFTPIKWSNCTIPSPGFDCGTLEVPIDWDEPFGAKVQLGMLRQKALKPEKRIGSFFFNPGGPGDNATIYVEAATEVFGQDMADAFDIIGLDPRGVGLSSPIRCDPDIYNQRVPLWPSNQTELNAIINKNKALGESCYNMTGPLMKHLDSVSVAKDLEAIRQALGDEKLNYLGLSYGTLIGQTYAELFPQNIRSMTLDGNMDHSTDQISYLTVKTFTYEDTLYKFADWCSTSTSCPLNGTSADVLKVWDDLVAHANKTPIPAPSCKASGSCLEDVTGWEIQYNANSMLFIESGVFETWPKLGLALYEARYKRDASLLATSKATSPSSSAFEGTAISCLDWFHPQPNLVNLKNKYNLATSLFPHVGMGDVGENHCMGWPFPQVNPEHRANIHGTPRILQVNSQHDPSCSYVWANGLQEQISNSTLLTRKGNGHTSYFLFGESWEIINAYHVNLTVPADNTFVSS</sequence>
<keyword evidence="2 6" id="KW-0378">Hydrolase</keyword>
<evidence type="ECO:0000313" key="6">
    <source>
        <dbReference type="EMBL" id="PYH99771.1"/>
    </source>
</evidence>
<dbReference type="Gene3D" id="3.40.50.1820">
    <property type="entry name" value="alpha/beta hydrolase"/>
    <property type="match status" value="1"/>
</dbReference>